<dbReference type="InterPro" id="IPR035980">
    <property type="entry name" value="Ribosomal_bS6_sf"/>
</dbReference>
<dbReference type="HAMAP" id="MF_00360">
    <property type="entry name" value="Ribosomal_bS6"/>
    <property type="match status" value="1"/>
</dbReference>
<dbReference type="InterPro" id="IPR000529">
    <property type="entry name" value="Ribosomal_bS6"/>
</dbReference>
<dbReference type="Pfam" id="PF01250">
    <property type="entry name" value="Ribosomal_S6"/>
    <property type="match status" value="1"/>
</dbReference>
<dbReference type="GO" id="GO:1990904">
    <property type="term" value="C:ribonucleoprotein complex"/>
    <property type="evidence" value="ECO:0007669"/>
    <property type="project" value="UniProtKB-KW"/>
</dbReference>
<name>A0A0G0VG09_9BACT</name>
<sequence>MRKYDCLFLLPGTFSDSEVPGLLENIKGILGEFGAENPQFENLGRQKLAYPIKGGHFAYVVNSSFSLAPEKVAVLKSKMILEPFVWRFLLSDHQAKEVVRRRMAPPMTDKAPATQSKESGKAIDLKAIDKKIEEILQQENIEI</sequence>
<dbReference type="GO" id="GO:0019843">
    <property type="term" value="F:rRNA binding"/>
    <property type="evidence" value="ECO:0007669"/>
    <property type="project" value="UniProtKB-UniRule"/>
</dbReference>
<evidence type="ECO:0000256" key="2">
    <source>
        <dbReference type="ARBA" id="ARBA00035294"/>
    </source>
</evidence>
<evidence type="ECO:0000313" key="4">
    <source>
        <dbReference type="EMBL" id="KKR99904.1"/>
    </source>
</evidence>
<keyword evidence="3" id="KW-0694">RNA-binding</keyword>
<dbReference type="InterPro" id="IPR020814">
    <property type="entry name" value="Ribosomal_S6_plastid/chlpt"/>
</dbReference>
<proteinExistence type="inferred from homology"/>
<dbReference type="GO" id="GO:0005840">
    <property type="term" value="C:ribosome"/>
    <property type="evidence" value="ECO:0007669"/>
    <property type="project" value="UniProtKB-KW"/>
</dbReference>
<evidence type="ECO:0000256" key="1">
    <source>
        <dbReference type="ARBA" id="ARBA00009512"/>
    </source>
</evidence>
<dbReference type="CDD" id="cd00473">
    <property type="entry name" value="bS6"/>
    <property type="match status" value="1"/>
</dbReference>
<keyword evidence="3 4" id="KW-0689">Ribosomal protein</keyword>
<dbReference type="GO" id="GO:0003735">
    <property type="term" value="F:structural constituent of ribosome"/>
    <property type="evidence" value="ECO:0007669"/>
    <property type="project" value="InterPro"/>
</dbReference>
<keyword evidence="3" id="KW-0687">Ribonucleoprotein</keyword>
<keyword evidence="3" id="KW-0699">rRNA-binding</keyword>
<dbReference type="STRING" id="1619048.UU49_C0002G0018"/>
<protein>
    <recommendedName>
        <fullName evidence="2 3">Small ribosomal subunit protein bS6</fullName>
    </recommendedName>
</protein>
<evidence type="ECO:0000313" key="5">
    <source>
        <dbReference type="Proteomes" id="UP000034108"/>
    </source>
</evidence>
<evidence type="ECO:0000256" key="3">
    <source>
        <dbReference type="HAMAP-Rule" id="MF_00360"/>
    </source>
</evidence>
<dbReference type="Gene3D" id="3.30.70.60">
    <property type="match status" value="1"/>
</dbReference>
<dbReference type="EMBL" id="LCAV01000002">
    <property type="protein sequence ID" value="KKR99904.1"/>
    <property type="molecule type" value="Genomic_DNA"/>
</dbReference>
<gene>
    <name evidence="3" type="primary">rpsF</name>
    <name evidence="4" type="ORF">UU49_C0002G0018</name>
</gene>
<dbReference type="Proteomes" id="UP000034108">
    <property type="component" value="Unassembled WGS sequence"/>
</dbReference>
<comment type="similarity">
    <text evidence="1 3">Belongs to the bacterial ribosomal protein bS6 family.</text>
</comment>
<dbReference type="SUPFAM" id="SSF54995">
    <property type="entry name" value="Ribosomal protein S6"/>
    <property type="match status" value="1"/>
</dbReference>
<dbReference type="AlphaFoldDB" id="A0A0G0VG09"/>
<comment type="caution">
    <text evidence="4">The sequence shown here is derived from an EMBL/GenBank/DDBJ whole genome shotgun (WGS) entry which is preliminary data.</text>
</comment>
<dbReference type="GO" id="GO:0006412">
    <property type="term" value="P:translation"/>
    <property type="evidence" value="ECO:0007669"/>
    <property type="project" value="UniProtKB-UniRule"/>
</dbReference>
<accession>A0A0G0VG09</accession>
<organism evidence="4 5">
    <name type="scientific">Candidatus Magasanikbacteria bacterium GW2011_GWC2_41_17</name>
    <dbReference type="NCBI Taxonomy" id="1619048"/>
    <lineage>
        <taxon>Bacteria</taxon>
        <taxon>Candidatus Magasanikiibacteriota</taxon>
    </lineage>
</organism>
<reference evidence="4 5" key="1">
    <citation type="journal article" date="2015" name="Nature">
        <title>rRNA introns, odd ribosomes, and small enigmatic genomes across a large radiation of phyla.</title>
        <authorList>
            <person name="Brown C.T."/>
            <person name="Hug L.A."/>
            <person name="Thomas B.C."/>
            <person name="Sharon I."/>
            <person name="Castelle C.J."/>
            <person name="Singh A."/>
            <person name="Wilkins M.J."/>
            <person name="Williams K.H."/>
            <person name="Banfield J.F."/>
        </authorList>
    </citation>
    <scope>NUCLEOTIDE SEQUENCE [LARGE SCALE GENOMIC DNA]</scope>
</reference>
<comment type="function">
    <text evidence="3">Binds together with bS18 to 16S ribosomal RNA.</text>
</comment>
<dbReference type="InterPro" id="IPR014717">
    <property type="entry name" value="Transl_elong_EF1B/ribsomal_bS6"/>
</dbReference>